<dbReference type="InterPro" id="IPR050902">
    <property type="entry name" value="ABC_Transporter_SBP"/>
</dbReference>
<evidence type="ECO:0000259" key="1">
    <source>
        <dbReference type="PROSITE" id="PS50983"/>
    </source>
</evidence>
<dbReference type="Proteomes" id="UP000269883">
    <property type="component" value="Chromosome"/>
</dbReference>
<evidence type="ECO:0000313" key="2">
    <source>
        <dbReference type="EMBL" id="BBD07745.1"/>
    </source>
</evidence>
<sequence length="290" mass="31447">MLLLGTPAFADPVEIVDGQGSVIRLEAPARRVICLYGAFSELFVSMGQNDRLVARTKADASIPTLAHLPSVGTHMRPSLELIVGLRPDVVIQLAGRKEAVQTVDALRKHGLNVAVFNPTTFGELFEAIKAMGTLVGAPGSAQLLIDNMTLRLSALANCLEKLKDRPRIFFEVRSPSLLAAGRGGIVNDIIERAGGDNAVVSERKIVRLGEEGLIGLDPDVYVVQEGAMNRNPLPLIKRPLYSQLRAVKQNRTLLVDESLFSRPGPRAVDAVEHLAGFLHPEIMCNQKDPQ</sequence>
<dbReference type="Gene3D" id="3.40.50.1980">
    <property type="entry name" value="Nitrogenase molybdenum iron protein domain"/>
    <property type="match status" value="2"/>
</dbReference>
<dbReference type="Pfam" id="PF01497">
    <property type="entry name" value="Peripla_BP_2"/>
    <property type="match status" value="1"/>
</dbReference>
<proteinExistence type="predicted"/>
<dbReference type="InterPro" id="IPR002491">
    <property type="entry name" value="ABC_transptr_periplasmic_BD"/>
</dbReference>
<evidence type="ECO:0000313" key="3">
    <source>
        <dbReference type="Proteomes" id="UP000269883"/>
    </source>
</evidence>
<keyword evidence="3" id="KW-1185">Reference proteome</keyword>
<protein>
    <submittedName>
        <fullName evidence="2">Periplasmic binding protein</fullName>
    </submittedName>
</protein>
<dbReference type="KEGG" id="dfl:DFE_1019"/>
<dbReference type="RefSeq" id="WP_232034914.1">
    <property type="nucleotide sequence ID" value="NZ_AP017378.1"/>
</dbReference>
<organism evidence="2 3">
    <name type="scientific">Desulfovibrio ferrophilus</name>
    <dbReference type="NCBI Taxonomy" id="241368"/>
    <lineage>
        <taxon>Bacteria</taxon>
        <taxon>Pseudomonadati</taxon>
        <taxon>Thermodesulfobacteriota</taxon>
        <taxon>Desulfovibrionia</taxon>
        <taxon>Desulfovibrionales</taxon>
        <taxon>Desulfovibrionaceae</taxon>
        <taxon>Desulfovibrio</taxon>
    </lineage>
</organism>
<dbReference type="PROSITE" id="PS50983">
    <property type="entry name" value="FE_B12_PBP"/>
    <property type="match status" value="1"/>
</dbReference>
<feature type="domain" description="Fe/B12 periplasmic-binding" evidence="1">
    <location>
        <begin position="31"/>
        <end position="282"/>
    </location>
</feature>
<accession>A0A2Z6AX10</accession>
<gene>
    <name evidence="2" type="ORF">DFE_1019</name>
</gene>
<name>A0A2Z6AX10_9BACT</name>
<reference evidence="2 3" key="1">
    <citation type="journal article" date="2018" name="Sci. Adv.">
        <title>Multi-heme cytochromes provide a pathway for survival in energy-limited environments.</title>
        <authorList>
            <person name="Deng X."/>
            <person name="Dohmae N."/>
            <person name="Nealson K.H."/>
            <person name="Hashimoto K."/>
            <person name="Okamoto A."/>
        </authorList>
    </citation>
    <scope>NUCLEOTIDE SEQUENCE [LARGE SCALE GENOMIC DNA]</scope>
    <source>
        <strain evidence="2 3">IS5</strain>
    </source>
</reference>
<dbReference type="PANTHER" id="PTHR30535:SF34">
    <property type="entry name" value="MOLYBDATE-BINDING PROTEIN MOLA"/>
    <property type="match status" value="1"/>
</dbReference>
<dbReference type="EMBL" id="AP017378">
    <property type="protein sequence ID" value="BBD07745.1"/>
    <property type="molecule type" value="Genomic_DNA"/>
</dbReference>
<dbReference type="PANTHER" id="PTHR30535">
    <property type="entry name" value="VITAMIN B12-BINDING PROTEIN"/>
    <property type="match status" value="1"/>
</dbReference>
<dbReference type="SUPFAM" id="SSF53807">
    <property type="entry name" value="Helical backbone' metal receptor"/>
    <property type="match status" value="1"/>
</dbReference>
<dbReference type="AlphaFoldDB" id="A0A2Z6AX10"/>